<keyword evidence="1" id="KW-1133">Transmembrane helix</keyword>
<reference evidence="3" key="1">
    <citation type="submission" date="2022-11" db="EMBL/GenBank/DDBJ databases">
        <authorList>
            <person name="Kikuchi T."/>
        </authorList>
    </citation>
    <scope>NUCLEOTIDE SEQUENCE</scope>
    <source>
        <strain evidence="3">PS1010</strain>
    </source>
</reference>
<proteinExistence type="predicted"/>
<protein>
    <submittedName>
        <fullName evidence="3">Uncharacterized protein</fullName>
    </submittedName>
</protein>
<comment type="caution">
    <text evidence="3">The sequence shown here is derived from an EMBL/GenBank/DDBJ whole genome shotgun (WGS) entry which is preliminary data.</text>
</comment>
<keyword evidence="1" id="KW-0812">Transmembrane</keyword>
<keyword evidence="4" id="KW-1185">Reference proteome</keyword>
<name>A0A9P1J077_9PELO</name>
<dbReference type="Proteomes" id="UP001152747">
    <property type="component" value="Unassembled WGS sequence"/>
</dbReference>
<gene>
    <name evidence="3" type="ORF">CAMP_LOCUS17125</name>
</gene>
<accession>A0A9P1J077</accession>
<evidence type="ECO:0000313" key="4">
    <source>
        <dbReference type="Proteomes" id="UP001152747"/>
    </source>
</evidence>
<evidence type="ECO:0000256" key="2">
    <source>
        <dbReference type="SAM" id="SignalP"/>
    </source>
</evidence>
<organism evidence="3 4">
    <name type="scientific">Caenorhabditis angaria</name>
    <dbReference type="NCBI Taxonomy" id="860376"/>
    <lineage>
        <taxon>Eukaryota</taxon>
        <taxon>Metazoa</taxon>
        <taxon>Ecdysozoa</taxon>
        <taxon>Nematoda</taxon>
        <taxon>Chromadorea</taxon>
        <taxon>Rhabditida</taxon>
        <taxon>Rhabditina</taxon>
        <taxon>Rhabditomorpha</taxon>
        <taxon>Rhabditoidea</taxon>
        <taxon>Rhabditidae</taxon>
        <taxon>Peloderinae</taxon>
        <taxon>Caenorhabditis</taxon>
    </lineage>
</organism>
<feature type="signal peptide" evidence="2">
    <location>
        <begin position="1"/>
        <end position="16"/>
    </location>
</feature>
<sequence>MLLVLWLAFLPSPTDASIKCLFCLDHRYLNYVQHNTHAENNRRMGYPTNIIKSQCKDMIFTYRDCEHSCLKVHLANETENDGIVTVGYIYACSSRIIERPPNNLDLPENLDKFNGTLEYTDQLDDHMFFEITFYREVTKDIYPVYQTAAKNDANFSLKLMTGLFLIAIAGAIFFGVMKLKKTIHKTESINLLQDSDDMYVQSENICIFCYEDDLVNNIKTLKLDVDLQIPPDFVDVKCRNEDHIRILCQDACMIVQLFKWPHTAISQGVMFTCSTDVMRNFYVATNQTQNYSELQDQAIKIKDTNYYFKIALLDSLPNRTIYDDDTGTTTCIPEQELTTSKPKPEYERSVVVDTFRDLTFLLIFVTTFLFLLVNIRSIIHYIKKMRNRSSVRLMLEQRRAFTGNSKPEQQPKIERQIIQIQPV</sequence>
<keyword evidence="1" id="KW-0472">Membrane</keyword>
<feature type="transmembrane region" description="Helical" evidence="1">
    <location>
        <begin position="155"/>
        <end position="176"/>
    </location>
</feature>
<dbReference type="AlphaFoldDB" id="A0A9P1J077"/>
<evidence type="ECO:0000256" key="1">
    <source>
        <dbReference type="SAM" id="Phobius"/>
    </source>
</evidence>
<feature type="chain" id="PRO_5040229386" evidence="2">
    <location>
        <begin position="17"/>
        <end position="423"/>
    </location>
</feature>
<feature type="transmembrane region" description="Helical" evidence="1">
    <location>
        <begin position="358"/>
        <end position="382"/>
    </location>
</feature>
<dbReference type="EMBL" id="CANHGI010000006">
    <property type="protein sequence ID" value="CAI5454488.1"/>
    <property type="molecule type" value="Genomic_DNA"/>
</dbReference>
<keyword evidence="2" id="KW-0732">Signal</keyword>
<evidence type="ECO:0000313" key="3">
    <source>
        <dbReference type="EMBL" id="CAI5454488.1"/>
    </source>
</evidence>